<feature type="chain" id="PRO_5043123519" evidence="2">
    <location>
        <begin position="21"/>
        <end position="212"/>
    </location>
</feature>
<reference evidence="3 4" key="2">
    <citation type="submission" date="2018-11" db="EMBL/GenBank/DDBJ databases">
        <authorList>
            <consortium name="Pathogen Informatics"/>
        </authorList>
    </citation>
    <scope>NUCLEOTIDE SEQUENCE [LARGE SCALE GENOMIC DNA]</scope>
    <source>
        <strain evidence="3 4">MHpl1</strain>
    </source>
</reference>
<evidence type="ECO:0000256" key="2">
    <source>
        <dbReference type="SAM" id="SignalP"/>
    </source>
</evidence>
<name>A0A0N4W7F9_HAEPC</name>
<dbReference type="STRING" id="6290.A0A0N4W7F9"/>
<evidence type="ECO:0000313" key="5">
    <source>
        <dbReference type="WBParaSite" id="HPLM_0000606301-mRNA-1"/>
    </source>
</evidence>
<reference evidence="5" key="1">
    <citation type="submission" date="2017-02" db="UniProtKB">
        <authorList>
            <consortium name="WormBaseParasite"/>
        </authorList>
    </citation>
    <scope>IDENTIFICATION</scope>
</reference>
<gene>
    <name evidence="3" type="ORF">HPLM_LOCUS6055</name>
</gene>
<sequence length="212" mass="22902">MFRTILLTTAFAVYTQYDGAAPPVNYRPPVPQAPPPQVNYGPPAPAPQPRPVQYGPALPPRPQYYPPFLPPLVLTPIILPELPAPQEFLYPDPIYPSYNGPSECEPQSSGDSCQNCPRIQSACYGTTGTCFRPQISMVRNRKCMAIASCGVGNYTLETAQMAELSSGMGINKLIRCNGWDWQAEDINGAIVDASSLRCVPPVAPVTPVAPIA</sequence>
<dbReference type="Proteomes" id="UP000268014">
    <property type="component" value="Unassembled WGS sequence"/>
</dbReference>
<keyword evidence="2" id="KW-0732">Signal</keyword>
<evidence type="ECO:0000313" key="4">
    <source>
        <dbReference type="Proteomes" id="UP000268014"/>
    </source>
</evidence>
<organism evidence="5">
    <name type="scientific">Haemonchus placei</name>
    <name type="common">Barber's pole worm</name>
    <dbReference type="NCBI Taxonomy" id="6290"/>
    <lineage>
        <taxon>Eukaryota</taxon>
        <taxon>Metazoa</taxon>
        <taxon>Ecdysozoa</taxon>
        <taxon>Nematoda</taxon>
        <taxon>Chromadorea</taxon>
        <taxon>Rhabditida</taxon>
        <taxon>Rhabditina</taxon>
        <taxon>Rhabditomorpha</taxon>
        <taxon>Strongyloidea</taxon>
        <taxon>Trichostrongylidae</taxon>
        <taxon>Haemonchus</taxon>
    </lineage>
</organism>
<dbReference type="AlphaFoldDB" id="A0A0N4W7F9"/>
<keyword evidence="4" id="KW-1185">Reference proteome</keyword>
<feature type="compositionally biased region" description="Pro residues" evidence="1">
    <location>
        <begin position="25"/>
        <end position="50"/>
    </location>
</feature>
<dbReference type="EMBL" id="UZAF01016431">
    <property type="protein sequence ID" value="VDO27852.1"/>
    <property type="molecule type" value="Genomic_DNA"/>
</dbReference>
<dbReference type="WBParaSite" id="HPLM_0000606301-mRNA-1">
    <property type="protein sequence ID" value="HPLM_0000606301-mRNA-1"/>
    <property type="gene ID" value="HPLM_0000606301"/>
</dbReference>
<evidence type="ECO:0000313" key="3">
    <source>
        <dbReference type="EMBL" id="VDO27852.1"/>
    </source>
</evidence>
<feature type="region of interest" description="Disordered" evidence="1">
    <location>
        <begin position="25"/>
        <end position="56"/>
    </location>
</feature>
<proteinExistence type="predicted"/>
<dbReference type="OMA" id="CQNCPRI"/>
<protein>
    <submittedName>
        <fullName evidence="5">CVNH domain-containing protein</fullName>
    </submittedName>
</protein>
<evidence type="ECO:0000256" key="1">
    <source>
        <dbReference type="SAM" id="MobiDB-lite"/>
    </source>
</evidence>
<accession>A0A0N4W7F9</accession>
<feature type="signal peptide" evidence="2">
    <location>
        <begin position="1"/>
        <end position="20"/>
    </location>
</feature>
<dbReference type="OrthoDB" id="10379080at2759"/>